<reference evidence="6 7" key="1">
    <citation type="submission" date="2025-05" db="UniProtKB">
        <authorList>
            <consortium name="RefSeq"/>
        </authorList>
    </citation>
    <scope>IDENTIFICATION</scope>
</reference>
<gene>
    <name evidence="6 7" type="primary">LOC101241717</name>
</gene>
<evidence type="ECO:0000313" key="5">
    <source>
        <dbReference type="Proteomes" id="UP001652625"/>
    </source>
</evidence>
<evidence type="ECO:0000313" key="6">
    <source>
        <dbReference type="RefSeq" id="XP_065651326.1"/>
    </source>
</evidence>
<dbReference type="InterPro" id="IPR036236">
    <property type="entry name" value="Znf_C2H2_sf"/>
</dbReference>
<keyword evidence="2" id="KW-0863">Zinc-finger</keyword>
<dbReference type="SUPFAM" id="SSF57667">
    <property type="entry name" value="beta-beta-alpha zinc fingers"/>
    <property type="match status" value="1"/>
</dbReference>
<keyword evidence="3" id="KW-0862">Zinc</keyword>
<dbReference type="Pfam" id="PF05253">
    <property type="entry name" value="zf-U11-48K"/>
    <property type="match status" value="2"/>
</dbReference>
<organism evidence="5 6">
    <name type="scientific">Hydra vulgaris</name>
    <name type="common">Hydra</name>
    <name type="synonym">Hydra attenuata</name>
    <dbReference type="NCBI Taxonomy" id="6087"/>
    <lineage>
        <taxon>Eukaryota</taxon>
        <taxon>Metazoa</taxon>
        <taxon>Cnidaria</taxon>
        <taxon>Hydrozoa</taxon>
        <taxon>Hydroidolina</taxon>
        <taxon>Anthoathecata</taxon>
        <taxon>Aplanulata</taxon>
        <taxon>Hydridae</taxon>
        <taxon>Hydra</taxon>
    </lineage>
</organism>
<protein>
    <submittedName>
        <fullName evidence="6 7">Uncharacterized protein LOC101241717 isoform X2</fullName>
    </submittedName>
</protein>
<dbReference type="InterPro" id="IPR022776">
    <property type="entry name" value="TRM13/UPF0224_CHHC_Znf_dom"/>
</dbReference>
<keyword evidence="1" id="KW-0479">Metal-binding</keyword>
<evidence type="ECO:0000259" key="4">
    <source>
        <dbReference type="PROSITE" id="PS51800"/>
    </source>
</evidence>
<dbReference type="PROSITE" id="PS51800">
    <property type="entry name" value="ZF_CHHC_U11_48K"/>
    <property type="match status" value="2"/>
</dbReference>
<dbReference type="Proteomes" id="UP001652625">
    <property type="component" value="Chromosome 04"/>
</dbReference>
<dbReference type="GeneID" id="101241717"/>
<dbReference type="InterPro" id="IPR051591">
    <property type="entry name" value="UPF0224_FAM112_RNA_Proc"/>
</dbReference>
<dbReference type="RefSeq" id="XP_065651327.1">
    <property type="nucleotide sequence ID" value="XM_065795255.1"/>
</dbReference>
<dbReference type="PANTHER" id="PTHR21402:SF5">
    <property type="entry name" value="GAMETOCYTE SPECIFIC FACTOR 1"/>
    <property type="match status" value="1"/>
</dbReference>
<feature type="domain" description="CHHC U11-48K-type" evidence="4">
    <location>
        <begin position="11"/>
        <end position="38"/>
    </location>
</feature>
<evidence type="ECO:0000256" key="2">
    <source>
        <dbReference type="ARBA" id="ARBA00022771"/>
    </source>
</evidence>
<name>A0ABM4BQD0_HYDVU</name>
<sequence>MSQRKWDPHASIICPYDPLHIITAQRFQRHLHKCRKNYPEKDLVQCSFNANHFVLRKDICQHLISCPDKPPVENNIIKLAIPNSQKLESFCGNLSMPKSKQVVKCEGEEDWDEEIESTNTCYSLQTLNKNSTQEHLTQNWLDSSQTQPNWTQTQSESQLNKDVMSHQLVTDLEVTLLNSQLSYSLECSTMDDLQTKEKSDGYLYEKNSSIDNLITVEKSSIDLSPLDKEKDILNKRPSDINNSNGMQTNDFFHYKKPSPIENMTRDEINNIYQRPFSIDSSRKHDSELKMENFYSYQDSRKKSEDCSAQTKETFFSSTTKHLKNPKSTILEQSSSKVTQSVTKPGELTDGKHFSIGRGALKKAIFNYNSCKT</sequence>
<dbReference type="RefSeq" id="XP_065651326.1">
    <property type="nucleotide sequence ID" value="XM_065795254.1"/>
</dbReference>
<accession>A0ABM4BQD0</accession>
<evidence type="ECO:0000313" key="7">
    <source>
        <dbReference type="RefSeq" id="XP_065651327.1"/>
    </source>
</evidence>
<evidence type="ECO:0000256" key="1">
    <source>
        <dbReference type="ARBA" id="ARBA00022723"/>
    </source>
</evidence>
<feature type="domain" description="CHHC U11-48K-type" evidence="4">
    <location>
        <begin position="43"/>
        <end position="70"/>
    </location>
</feature>
<evidence type="ECO:0000256" key="3">
    <source>
        <dbReference type="ARBA" id="ARBA00022833"/>
    </source>
</evidence>
<keyword evidence="5" id="KW-1185">Reference proteome</keyword>
<proteinExistence type="predicted"/>
<dbReference type="PANTHER" id="PTHR21402">
    <property type="entry name" value="GAMETOCYTE SPECIFIC FACTOR 1-RELATED"/>
    <property type="match status" value="1"/>
</dbReference>